<accession>A0A6A6YWJ6</accession>
<dbReference type="GeneID" id="54466072"/>
<organism evidence="2">
    <name type="scientific">Mytilinidion resinicola</name>
    <dbReference type="NCBI Taxonomy" id="574789"/>
    <lineage>
        <taxon>Eukaryota</taxon>
        <taxon>Fungi</taxon>
        <taxon>Dikarya</taxon>
        <taxon>Ascomycota</taxon>
        <taxon>Pezizomycotina</taxon>
        <taxon>Dothideomycetes</taxon>
        <taxon>Pleosporomycetidae</taxon>
        <taxon>Mytilinidiales</taxon>
        <taxon>Mytilinidiaceae</taxon>
        <taxon>Mytilinidion</taxon>
    </lineage>
</organism>
<reference evidence="2 4" key="1">
    <citation type="journal article" date="2020" name="Stud. Mycol.">
        <title>101 Dothideomycetes genomes: a test case for predicting lifestyles and emergence of pathogens.</title>
        <authorList>
            <person name="Haridas S."/>
            <person name="Albert R."/>
            <person name="Binder M."/>
            <person name="Bloem J."/>
            <person name="Labutti K."/>
            <person name="Salamov A."/>
            <person name="Andreopoulos B."/>
            <person name="Baker S."/>
            <person name="Barry K."/>
            <person name="Bills G."/>
            <person name="Bluhm B."/>
            <person name="Cannon C."/>
            <person name="Castanera R."/>
            <person name="Culley D."/>
            <person name="Daum C."/>
            <person name="Ezra D."/>
            <person name="Gonzalez J."/>
            <person name="Henrissat B."/>
            <person name="Kuo A."/>
            <person name="Liang C."/>
            <person name="Lipzen A."/>
            <person name="Lutzoni F."/>
            <person name="Magnuson J."/>
            <person name="Mondo S."/>
            <person name="Nolan M."/>
            <person name="Ohm R."/>
            <person name="Pangilinan J."/>
            <person name="Park H.-J."/>
            <person name="Ramirez L."/>
            <person name="Alfaro M."/>
            <person name="Sun H."/>
            <person name="Tritt A."/>
            <person name="Yoshinaga Y."/>
            <person name="Zwiers L.-H."/>
            <person name="Turgeon B."/>
            <person name="Goodwin S."/>
            <person name="Spatafora J."/>
            <person name="Crous P."/>
            <person name="Grigoriev I."/>
        </authorList>
    </citation>
    <scope>NUCLEOTIDE SEQUENCE</scope>
    <source>
        <strain evidence="2 4">CBS 304.34</strain>
    </source>
</reference>
<protein>
    <submittedName>
        <fullName evidence="2 4">Uncharacterized protein</fullName>
    </submittedName>
</protein>
<proteinExistence type="predicted"/>
<evidence type="ECO:0000313" key="4">
    <source>
        <dbReference type="RefSeq" id="XP_033580135.1"/>
    </source>
</evidence>
<feature type="region of interest" description="Disordered" evidence="1">
    <location>
        <begin position="92"/>
        <end position="116"/>
    </location>
</feature>
<dbReference type="AlphaFoldDB" id="A0A6A6YWJ6"/>
<dbReference type="Proteomes" id="UP000504636">
    <property type="component" value="Unplaced"/>
</dbReference>
<dbReference type="EMBL" id="MU003696">
    <property type="protein sequence ID" value="KAF2813171.1"/>
    <property type="molecule type" value="Genomic_DNA"/>
</dbReference>
<reference evidence="4" key="2">
    <citation type="submission" date="2020-04" db="EMBL/GenBank/DDBJ databases">
        <authorList>
            <consortium name="NCBI Genome Project"/>
        </authorList>
    </citation>
    <scope>NUCLEOTIDE SEQUENCE</scope>
    <source>
        <strain evidence="4">CBS 304.34</strain>
    </source>
</reference>
<evidence type="ECO:0000256" key="1">
    <source>
        <dbReference type="SAM" id="MobiDB-lite"/>
    </source>
</evidence>
<evidence type="ECO:0000313" key="2">
    <source>
        <dbReference type="EMBL" id="KAF2813171.1"/>
    </source>
</evidence>
<keyword evidence="3" id="KW-1185">Reference proteome</keyword>
<gene>
    <name evidence="2 4" type="ORF">BDZ99DRAFT_517456</name>
</gene>
<sequence length="220" mass="23759">MLKTTEPAAHRPVWAASARRPRLPQLFNPSGRHAPDPLRCSPRQDSKPAPRACQALGPEDHHTCPASPPVPSPRCCRAGGEVCNSRLQRQRARRVSLGRGKSAYQGGRPLGTPQQHARRRAVHTLAAAPRGTVPEVVEMSQNGHGLRQVAEALLVPEYARRICVAAIARQQGGSTSDRRAARGMPTPSAPATWALRSECILASAGGTARLKPQECFHARR</sequence>
<dbReference type="RefSeq" id="XP_033580135.1">
    <property type="nucleotide sequence ID" value="XM_033725179.1"/>
</dbReference>
<feature type="region of interest" description="Disordered" evidence="1">
    <location>
        <begin position="23"/>
        <end position="54"/>
    </location>
</feature>
<evidence type="ECO:0000313" key="3">
    <source>
        <dbReference type="Proteomes" id="UP000504636"/>
    </source>
</evidence>
<reference evidence="4" key="3">
    <citation type="submission" date="2025-04" db="UniProtKB">
        <authorList>
            <consortium name="RefSeq"/>
        </authorList>
    </citation>
    <scope>IDENTIFICATION</scope>
    <source>
        <strain evidence="4">CBS 304.34</strain>
    </source>
</reference>
<name>A0A6A6YWJ6_9PEZI</name>